<proteinExistence type="predicted"/>
<dbReference type="PROSITE" id="PS50042">
    <property type="entry name" value="CNMP_BINDING_3"/>
    <property type="match status" value="1"/>
</dbReference>
<gene>
    <name evidence="2" type="ORF">OOT00_15095</name>
</gene>
<dbReference type="CDD" id="cd00038">
    <property type="entry name" value="CAP_ED"/>
    <property type="match status" value="1"/>
</dbReference>
<dbReference type="EMBL" id="JAPFPW010000030">
    <property type="protein sequence ID" value="MCW7755311.1"/>
    <property type="molecule type" value="Genomic_DNA"/>
</dbReference>
<protein>
    <submittedName>
        <fullName evidence="2">Cyclic nucleotide-binding domain-containing protein</fullName>
    </submittedName>
</protein>
<accession>A0ABT3NDP3</accession>
<keyword evidence="3" id="KW-1185">Reference proteome</keyword>
<organism evidence="2 3">
    <name type="scientific">Desulfobotulus pelophilus</name>
    <dbReference type="NCBI Taxonomy" id="2823377"/>
    <lineage>
        <taxon>Bacteria</taxon>
        <taxon>Pseudomonadati</taxon>
        <taxon>Thermodesulfobacteriota</taxon>
        <taxon>Desulfobacteria</taxon>
        <taxon>Desulfobacterales</taxon>
        <taxon>Desulfobacteraceae</taxon>
        <taxon>Desulfobotulus</taxon>
    </lineage>
</organism>
<dbReference type="SUPFAM" id="SSF51206">
    <property type="entry name" value="cAMP-binding domain-like"/>
    <property type="match status" value="1"/>
</dbReference>
<dbReference type="InterPro" id="IPR014710">
    <property type="entry name" value="RmlC-like_jellyroll"/>
</dbReference>
<dbReference type="SMART" id="SM00100">
    <property type="entry name" value="cNMP"/>
    <property type="match status" value="1"/>
</dbReference>
<comment type="caution">
    <text evidence="2">The sequence shown here is derived from an EMBL/GenBank/DDBJ whole genome shotgun (WGS) entry which is preliminary data.</text>
</comment>
<sequence>MKEYIKCKEGQLKALLAAGRTSEAIDLLLELVVFLSEKKQFRAAEQLHQKMMDIDSLAIGPIVAAAEKIQQEKNKAIDKKHMAIWKSWYARLVPEERSAFFFASSELSFEAGTILFQQHKKNDVLFFVDQGALQLVSVSDKGSEALVRRIGPGEFAGEDTFFRASICTTSLMALSAGCCRTLKKEALAVLDETVPALRPKLLDFCMEKRSASEVLQSKGINRRAHKRVPAQGLIVFQIVSAGGAQGSEQQKIFKGRLSDISAGGLSFYVKTANEKGIHQLLGKVLGMKFVLAKSVNAQPVVCKGVVTGVLSHLQNEHSVHVRFEKLLNPMLFA</sequence>
<dbReference type="Pfam" id="PF00027">
    <property type="entry name" value="cNMP_binding"/>
    <property type="match status" value="1"/>
</dbReference>
<dbReference type="Gene3D" id="2.60.120.10">
    <property type="entry name" value="Jelly Rolls"/>
    <property type="match status" value="1"/>
</dbReference>
<dbReference type="RefSeq" id="WP_265426252.1">
    <property type="nucleotide sequence ID" value="NZ_JAPFPW010000030.1"/>
</dbReference>
<evidence type="ECO:0000313" key="2">
    <source>
        <dbReference type="EMBL" id="MCW7755311.1"/>
    </source>
</evidence>
<dbReference type="Proteomes" id="UP001209681">
    <property type="component" value="Unassembled WGS sequence"/>
</dbReference>
<evidence type="ECO:0000259" key="1">
    <source>
        <dbReference type="PROSITE" id="PS50042"/>
    </source>
</evidence>
<reference evidence="2 3" key="1">
    <citation type="submission" date="2022-11" db="EMBL/GenBank/DDBJ databases">
        <title>Desulfobotulus tamanensis H1 sp. nov. - anaerobic, alkaliphilic, sulphate reducing bacterium isolated from terrestrial mud volcano.</title>
        <authorList>
            <person name="Frolova A."/>
            <person name="Merkel A.Y."/>
            <person name="Slobodkin A.I."/>
        </authorList>
    </citation>
    <scope>NUCLEOTIDE SEQUENCE [LARGE SCALE GENOMIC DNA]</scope>
    <source>
        <strain evidence="2 3">H1</strain>
    </source>
</reference>
<evidence type="ECO:0000313" key="3">
    <source>
        <dbReference type="Proteomes" id="UP001209681"/>
    </source>
</evidence>
<name>A0ABT3NDP3_9BACT</name>
<feature type="domain" description="Cyclic nucleotide-binding" evidence="1">
    <location>
        <begin position="88"/>
        <end position="187"/>
    </location>
</feature>
<dbReference type="InterPro" id="IPR018490">
    <property type="entry name" value="cNMP-bd_dom_sf"/>
</dbReference>
<dbReference type="InterPro" id="IPR000595">
    <property type="entry name" value="cNMP-bd_dom"/>
</dbReference>